<evidence type="ECO:0000256" key="2">
    <source>
        <dbReference type="ARBA" id="ARBA00022679"/>
    </source>
</evidence>
<dbReference type="GO" id="GO:0005829">
    <property type="term" value="C:cytosol"/>
    <property type="evidence" value="ECO:0007669"/>
    <property type="project" value="TreeGrafter"/>
</dbReference>
<keyword evidence="5" id="KW-0067">ATP-binding</keyword>
<dbReference type="CDD" id="cd01173">
    <property type="entry name" value="pyridoxal_pyridoxamine_kinase"/>
    <property type="match status" value="1"/>
</dbReference>
<evidence type="ECO:0000256" key="3">
    <source>
        <dbReference type="ARBA" id="ARBA00022741"/>
    </source>
</evidence>
<feature type="domain" description="Pyridoxamine kinase/Phosphomethylpyrimidine kinase" evidence="6">
    <location>
        <begin position="90"/>
        <end position="278"/>
    </location>
</feature>
<dbReference type="PANTHER" id="PTHR10534">
    <property type="entry name" value="PYRIDOXAL KINASE"/>
    <property type="match status" value="1"/>
</dbReference>
<evidence type="ECO:0000313" key="8">
    <source>
        <dbReference type="Proteomes" id="UP000830925"/>
    </source>
</evidence>
<dbReference type="EC" id="2.7.1.35" evidence="1"/>
<dbReference type="Gene3D" id="3.40.1190.20">
    <property type="match status" value="1"/>
</dbReference>
<dbReference type="Pfam" id="PF08543">
    <property type="entry name" value="Phos_pyr_kin"/>
    <property type="match status" value="1"/>
</dbReference>
<dbReference type="InterPro" id="IPR013749">
    <property type="entry name" value="PM/HMP-P_kinase-1"/>
</dbReference>
<dbReference type="GO" id="GO:0009443">
    <property type="term" value="P:pyridoxal 5'-phosphate salvage"/>
    <property type="evidence" value="ECO:0007669"/>
    <property type="project" value="InterPro"/>
</dbReference>
<dbReference type="GO" id="GO:0005524">
    <property type="term" value="F:ATP binding"/>
    <property type="evidence" value="ECO:0007669"/>
    <property type="project" value="UniProtKB-KW"/>
</dbReference>
<dbReference type="AlphaFoldDB" id="A0AAE9HFE7"/>
<dbReference type="EMBL" id="CP095873">
    <property type="protein sequence ID" value="UPL22377.1"/>
    <property type="molecule type" value="Genomic_DNA"/>
</dbReference>
<reference evidence="7" key="1">
    <citation type="submission" date="2022-04" db="EMBL/GenBank/DDBJ databases">
        <title>Genomic mining of Alcaligenes faecalis D334 producing ectoin and derivatives.</title>
        <authorList>
            <person name="Doan V.T."/>
            <person name="Quach N.T."/>
            <person name="Vu T.-H.-N."/>
            <person name="Phi Q.-T."/>
        </authorList>
    </citation>
    <scope>NUCLEOTIDE SEQUENCE</scope>
    <source>
        <strain evidence="7">D334</strain>
    </source>
</reference>
<organism evidence="7 8">
    <name type="scientific">Alcaligenes faecalis</name>
    <dbReference type="NCBI Taxonomy" id="511"/>
    <lineage>
        <taxon>Bacteria</taxon>
        <taxon>Pseudomonadati</taxon>
        <taxon>Pseudomonadota</taxon>
        <taxon>Betaproteobacteria</taxon>
        <taxon>Burkholderiales</taxon>
        <taxon>Alcaligenaceae</taxon>
        <taxon>Alcaligenes</taxon>
    </lineage>
</organism>
<sequence length="289" mass="31184">MNTAAVTFVDRERHPYHVDVVSIQSQVVYGRVGNNVAGPTLRRHGFKVAAVPTVLLSNNPQYPTVHGGAVPDEWLEGFLNDLVLRGALDKVRAVLIGYLGSANQAVIIARWLKTLLQEHPDTLVIVDPVIGDLDVGVYVDPALIPAYHETLLPLATGLTPNNYELSLLSQQPCDTIQGSSSAAHALLNGRTEWVIATSAAPDSWQDGQIKLLMSRKEPRADTLLSHPRVDCAAKGTGDLFASTLLAHLILGADLHSAVHTASASVLHQLELTRQAGHQELILPIDPFRA</sequence>
<dbReference type="InterPro" id="IPR029056">
    <property type="entry name" value="Ribokinase-like"/>
</dbReference>
<evidence type="ECO:0000256" key="1">
    <source>
        <dbReference type="ARBA" id="ARBA00012104"/>
    </source>
</evidence>
<dbReference type="GO" id="GO:0008478">
    <property type="term" value="F:pyridoxal kinase activity"/>
    <property type="evidence" value="ECO:0007669"/>
    <property type="project" value="UniProtKB-EC"/>
</dbReference>
<name>A0AAE9HFE7_ALCFA</name>
<dbReference type="RefSeq" id="WP_247966522.1">
    <property type="nucleotide sequence ID" value="NZ_CP095873.1"/>
</dbReference>
<dbReference type="GO" id="GO:0008902">
    <property type="term" value="F:hydroxymethylpyrimidine kinase activity"/>
    <property type="evidence" value="ECO:0007669"/>
    <property type="project" value="TreeGrafter"/>
</dbReference>
<proteinExistence type="predicted"/>
<evidence type="ECO:0000256" key="5">
    <source>
        <dbReference type="ARBA" id="ARBA00022840"/>
    </source>
</evidence>
<accession>A0AAE9HFE7</accession>
<dbReference type="SUPFAM" id="SSF53613">
    <property type="entry name" value="Ribokinase-like"/>
    <property type="match status" value="1"/>
</dbReference>
<dbReference type="NCBIfam" id="NF006034">
    <property type="entry name" value="PRK08176.1"/>
    <property type="match status" value="1"/>
</dbReference>
<evidence type="ECO:0000256" key="4">
    <source>
        <dbReference type="ARBA" id="ARBA00022777"/>
    </source>
</evidence>
<dbReference type="PANTHER" id="PTHR10534:SF15">
    <property type="entry name" value="PYRIDOXINE_PYRIDOXAL_PYRIDOXAMINE KINASE"/>
    <property type="match status" value="1"/>
</dbReference>
<evidence type="ECO:0000313" key="7">
    <source>
        <dbReference type="EMBL" id="UPL22377.1"/>
    </source>
</evidence>
<gene>
    <name evidence="7" type="primary">pdxK</name>
    <name evidence="7" type="synonym">thiJ</name>
    <name evidence="7" type="ORF">MXF72_04660</name>
</gene>
<dbReference type="GeneID" id="96774332"/>
<keyword evidence="4 7" id="KW-0418">Kinase</keyword>
<evidence type="ECO:0000259" key="6">
    <source>
        <dbReference type="Pfam" id="PF08543"/>
    </source>
</evidence>
<keyword evidence="3" id="KW-0547">Nucleotide-binding</keyword>
<dbReference type="InterPro" id="IPR004625">
    <property type="entry name" value="PyrdxlKinase"/>
</dbReference>
<keyword evidence="2 7" id="KW-0808">Transferase</keyword>
<dbReference type="NCBIfam" id="TIGR00687">
    <property type="entry name" value="pyridox_kin"/>
    <property type="match status" value="1"/>
</dbReference>
<protein>
    <recommendedName>
        <fullName evidence="1">pyridoxal kinase</fullName>
        <ecNumber evidence="1">2.7.1.35</ecNumber>
    </recommendedName>
</protein>
<dbReference type="Proteomes" id="UP000830925">
    <property type="component" value="Chromosome"/>
</dbReference>